<dbReference type="EMBL" id="MNUO01000064">
    <property type="protein sequence ID" value="OIN97119.1"/>
    <property type="molecule type" value="Genomic_DNA"/>
</dbReference>
<dbReference type="InterPro" id="IPR036388">
    <property type="entry name" value="WH-like_DNA-bd_sf"/>
</dbReference>
<proteinExistence type="predicted"/>
<gene>
    <name evidence="2" type="ORF">AUJ66_04385</name>
</gene>
<comment type="caution">
    <text evidence="2">The sequence shown here is derived from an EMBL/GenBank/DDBJ whole genome shotgun (WGS) entry which is preliminary data.</text>
</comment>
<sequence length="104" mass="12460">ELAKDGTLSQRDLSKRMGLSLGRVNYLVNALIEKGYIKAQRFKNSRKKIGYMYIITPRGFRAKVTQTYNFLQRKREEYDRLKEEIETLMQENHEHLKNNRNPLR</sequence>
<dbReference type="AlphaFoldDB" id="A0A1J4SCK6"/>
<keyword evidence="1" id="KW-0175">Coiled coil</keyword>
<feature type="non-terminal residue" evidence="2">
    <location>
        <position position="1"/>
    </location>
</feature>
<dbReference type="Pfam" id="PF13412">
    <property type="entry name" value="HTH_24"/>
    <property type="match status" value="1"/>
</dbReference>
<evidence type="ECO:0000313" key="2">
    <source>
        <dbReference type="EMBL" id="OIN97119.1"/>
    </source>
</evidence>
<dbReference type="STRING" id="1817893.AUJ66_04385"/>
<dbReference type="InterPro" id="IPR026433">
    <property type="entry name" value="MarR_EPS"/>
</dbReference>
<dbReference type="Gene3D" id="1.10.10.10">
    <property type="entry name" value="Winged helix-like DNA-binding domain superfamily/Winged helix DNA-binding domain"/>
    <property type="match status" value="1"/>
</dbReference>
<dbReference type="NCBIfam" id="TIGR04176">
    <property type="entry name" value="MarR_EPS"/>
    <property type="match status" value="1"/>
</dbReference>
<protein>
    <submittedName>
        <fullName evidence="2">MarR family EPS-associated transcriptional regulator</fullName>
    </submittedName>
</protein>
<reference evidence="2 3" key="1">
    <citation type="journal article" date="2016" name="Environ. Microbiol.">
        <title>Genomic resolution of a cold subsurface aquifer community provides metabolic insights for novel microbes adapted to high CO concentrations.</title>
        <authorList>
            <person name="Probst A.J."/>
            <person name="Castelle C.J."/>
            <person name="Singh A."/>
            <person name="Brown C.T."/>
            <person name="Anantharaman K."/>
            <person name="Sharon I."/>
            <person name="Hug L.A."/>
            <person name="Burstein D."/>
            <person name="Emerson J.B."/>
            <person name="Thomas B.C."/>
            <person name="Banfield J.F."/>
        </authorList>
    </citation>
    <scope>NUCLEOTIDE SEQUENCE [LARGE SCALE GENOMIC DNA]</scope>
    <source>
        <strain evidence="2">CG1_02_38_46</strain>
    </source>
</reference>
<dbReference type="Proteomes" id="UP000182278">
    <property type="component" value="Unassembled WGS sequence"/>
</dbReference>
<dbReference type="SUPFAM" id="SSF46785">
    <property type="entry name" value="Winged helix' DNA-binding domain"/>
    <property type="match status" value="1"/>
</dbReference>
<accession>A0A1J4SCK6</accession>
<evidence type="ECO:0000256" key="1">
    <source>
        <dbReference type="SAM" id="Coils"/>
    </source>
</evidence>
<name>A0A1J4SCK6_9BACT</name>
<organism evidence="2 3">
    <name type="scientific">Candidatus Desantisbacteria bacterium CG1_02_38_46</name>
    <dbReference type="NCBI Taxonomy" id="1817893"/>
    <lineage>
        <taxon>Bacteria</taxon>
        <taxon>Candidatus Desantisiibacteriota</taxon>
    </lineage>
</organism>
<evidence type="ECO:0000313" key="3">
    <source>
        <dbReference type="Proteomes" id="UP000182278"/>
    </source>
</evidence>
<feature type="coiled-coil region" evidence="1">
    <location>
        <begin position="68"/>
        <end position="98"/>
    </location>
</feature>
<dbReference type="InterPro" id="IPR036390">
    <property type="entry name" value="WH_DNA-bd_sf"/>
</dbReference>